<evidence type="ECO:0000256" key="1">
    <source>
        <dbReference type="SAM" id="MobiDB-lite"/>
    </source>
</evidence>
<dbReference type="Pfam" id="PF21110">
    <property type="entry name" value="GlxA"/>
    <property type="match status" value="1"/>
</dbReference>
<dbReference type="Proteomes" id="UP000178106">
    <property type="component" value="Unassembled WGS sequence"/>
</dbReference>
<dbReference type="InterPro" id="IPR049305">
    <property type="entry name" value="GlxA-like_b-barrel"/>
</dbReference>
<gene>
    <name evidence="4" type="ORF">A2494_01275</name>
</gene>
<feature type="transmembrane region" description="Helical" evidence="2">
    <location>
        <begin position="140"/>
        <end position="161"/>
    </location>
</feature>
<dbReference type="AlphaFoldDB" id="A0A1G2E1E0"/>
<feature type="region of interest" description="Disordered" evidence="1">
    <location>
        <begin position="91"/>
        <end position="110"/>
    </location>
</feature>
<keyword evidence="2" id="KW-1133">Transmembrane helix</keyword>
<evidence type="ECO:0000256" key="2">
    <source>
        <dbReference type="SAM" id="Phobius"/>
    </source>
</evidence>
<feature type="region of interest" description="Disordered" evidence="1">
    <location>
        <begin position="12"/>
        <end position="34"/>
    </location>
</feature>
<evidence type="ECO:0000313" key="4">
    <source>
        <dbReference type="EMBL" id="OGZ19150.1"/>
    </source>
</evidence>
<name>A0A1G2E1E0_9BACT</name>
<feature type="compositionally biased region" description="Basic residues" evidence="1">
    <location>
        <begin position="14"/>
        <end position="24"/>
    </location>
</feature>
<evidence type="ECO:0000259" key="3">
    <source>
        <dbReference type="Pfam" id="PF21110"/>
    </source>
</evidence>
<dbReference type="EMBL" id="MHLU01000066">
    <property type="protein sequence ID" value="OGZ19150.1"/>
    <property type="molecule type" value="Genomic_DNA"/>
</dbReference>
<sequence>MAKYLIQDIIPPEKKHRAAKKKAHATTPDDKEGIHNVVSHFGSSEDSVIPHEVVAEANQLMHSRPKEVIPENPRMILEEHIHNDSDDELVEQNGRSSTYTPMPPSNPTPIKAPTVVDNTPHFPEYSSSHRIFENNNGNKWLPWLVGASIIGILAIIILNFFGGATITIIPKHDAIPMDQEMTAFKNPQNNELPYAIMKVTLSETQEVPATGTKTVTEKASGQIIIFNQQTTAQRLIRNTRFESPKGKIYRINESINIPKATTKNGQVTPGSVTVTVYADEAGPDYNTEPTDFTVPGLKGTPQFDKVYARSKGAITGGASGTLKTVSDQDLKQAADELRIALETKLRMKARADLAPTQIGYDNGLVIELQDAILSSEKASGEDKALVSLEGTIYLVAFDRVELSKAIEKALIPTPTGETVAIKNIDALSFAMPTHKGEDLWKDEKITFSLKGTPELTWTVSEDIIIADLLGQAKEDFNEILAKYPTVESAKATSRPFWKSKFPEDPTKITIKIADGADGREAK</sequence>
<evidence type="ECO:0000313" key="5">
    <source>
        <dbReference type="Proteomes" id="UP000178106"/>
    </source>
</evidence>
<accession>A0A1G2E1E0</accession>
<keyword evidence="2" id="KW-0472">Membrane</keyword>
<feature type="domain" description="GlxA-like beta barrel" evidence="3">
    <location>
        <begin position="218"/>
        <end position="302"/>
    </location>
</feature>
<organism evidence="4 5">
    <name type="scientific">Candidatus Lloydbacteria bacterium RIFOXYC12_FULL_46_25</name>
    <dbReference type="NCBI Taxonomy" id="1798670"/>
    <lineage>
        <taxon>Bacteria</taxon>
        <taxon>Candidatus Lloydiibacteriota</taxon>
    </lineage>
</organism>
<keyword evidence="2" id="KW-0812">Transmembrane</keyword>
<comment type="caution">
    <text evidence="4">The sequence shown here is derived from an EMBL/GenBank/DDBJ whole genome shotgun (WGS) entry which is preliminary data.</text>
</comment>
<proteinExistence type="predicted"/>
<protein>
    <recommendedName>
        <fullName evidence="3">GlxA-like beta barrel domain-containing protein</fullName>
    </recommendedName>
</protein>
<reference evidence="4 5" key="1">
    <citation type="journal article" date="2016" name="Nat. Commun.">
        <title>Thousands of microbial genomes shed light on interconnected biogeochemical processes in an aquifer system.</title>
        <authorList>
            <person name="Anantharaman K."/>
            <person name="Brown C.T."/>
            <person name="Hug L.A."/>
            <person name="Sharon I."/>
            <person name="Castelle C.J."/>
            <person name="Probst A.J."/>
            <person name="Thomas B.C."/>
            <person name="Singh A."/>
            <person name="Wilkins M.J."/>
            <person name="Karaoz U."/>
            <person name="Brodie E.L."/>
            <person name="Williams K.H."/>
            <person name="Hubbard S.S."/>
            <person name="Banfield J.F."/>
        </authorList>
    </citation>
    <scope>NUCLEOTIDE SEQUENCE [LARGE SCALE GENOMIC DNA]</scope>
</reference>